<proteinExistence type="predicted"/>
<dbReference type="Pfam" id="PF00383">
    <property type="entry name" value="dCMP_cyt_deam_1"/>
    <property type="match status" value="1"/>
</dbReference>
<gene>
    <name evidence="4" type="primary">LOC106166014</name>
</gene>
<keyword evidence="1" id="KW-0378">Hydrolase</keyword>
<feature type="domain" description="CMP/dCMP-type deaminase" evidence="2">
    <location>
        <begin position="3"/>
        <end position="135"/>
    </location>
</feature>
<dbReference type="GO" id="GO:0052717">
    <property type="term" value="F:tRNA-specific adenosine-34 deaminase activity"/>
    <property type="evidence" value="ECO:0007669"/>
    <property type="project" value="UniProtKB-EC"/>
</dbReference>
<dbReference type="InterPro" id="IPR002125">
    <property type="entry name" value="CMP_dCMP_dom"/>
</dbReference>
<dbReference type="GeneID" id="106166014"/>
<dbReference type="GO" id="GO:0005634">
    <property type="term" value="C:nucleus"/>
    <property type="evidence" value="ECO:0007669"/>
    <property type="project" value="TreeGrafter"/>
</dbReference>
<evidence type="ECO:0000259" key="2">
    <source>
        <dbReference type="PROSITE" id="PS51747"/>
    </source>
</evidence>
<dbReference type="KEGG" id="lak:106166014"/>
<dbReference type="PANTHER" id="PTHR11079">
    <property type="entry name" value="CYTOSINE DEAMINASE FAMILY MEMBER"/>
    <property type="match status" value="1"/>
</dbReference>
<keyword evidence="3" id="KW-1185">Reference proteome</keyword>
<sequence>MSKTSEYWMQFALQLAEEALTQGEVPVGCIFVYKDQCIATGRNEVNETKNATRHAELVAADRVIAWCQKNKKTAAEVFENSSLYVTVEPCVMCAGALRVLKVPLVVFGCANDRFGGCGSVLTVCEDDLPNFGLKFQCITGLLKEKAIVLLKEFYRNENPTAPEGKKKIKI</sequence>
<dbReference type="Proteomes" id="UP000085678">
    <property type="component" value="Unplaced"/>
</dbReference>
<reference evidence="4" key="1">
    <citation type="submission" date="2025-08" db="UniProtKB">
        <authorList>
            <consortium name="RefSeq"/>
        </authorList>
    </citation>
    <scope>IDENTIFICATION</scope>
    <source>
        <tissue evidence="4">Gonads</tissue>
    </source>
</reference>
<dbReference type="SUPFAM" id="SSF53927">
    <property type="entry name" value="Cytidine deaminase-like"/>
    <property type="match status" value="1"/>
</dbReference>
<evidence type="ECO:0000256" key="1">
    <source>
        <dbReference type="ARBA" id="ARBA00022801"/>
    </source>
</evidence>
<dbReference type="GO" id="GO:0046872">
    <property type="term" value="F:metal ion binding"/>
    <property type="evidence" value="ECO:0007669"/>
    <property type="project" value="UniProtKB-KW"/>
</dbReference>
<evidence type="ECO:0000313" key="3">
    <source>
        <dbReference type="Proteomes" id="UP000085678"/>
    </source>
</evidence>
<name>A0A1S3INP4_LINAN</name>
<dbReference type="CDD" id="cd01285">
    <property type="entry name" value="nucleoside_deaminase"/>
    <property type="match status" value="1"/>
</dbReference>
<dbReference type="InterPro" id="IPR016193">
    <property type="entry name" value="Cytidine_deaminase-like"/>
</dbReference>
<dbReference type="GO" id="GO:0005737">
    <property type="term" value="C:cytoplasm"/>
    <property type="evidence" value="ECO:0007669"/>
    <property type="project" value="TreeGrafter"/>
</dbReference>
<protein>
    <submittedName>
        <fullName evidence="4">tRNA-specific adenosine deaminase 2-like</fullName>
    </submittedName>
</protein>
<dbReference type="STRING" id="7574.A0A1S3INP4"/>
<dbReference type="PROSITE" id="PS51747">
    <property type="entry name" value="CYT_DCMP_DEAMINASES_2"/>
    <property type="match status" value="1"/>
</dbReference>
<organism evidence="3 4">
    <name type="scientific">Lingula anatina</name>
    <name type="common">Brachiopod</name>
    <name type="synonym">Lingula unguis</name>
    <dbReference type="NCBI Taxonomy" id="7574"/>
    <lineage>
        <taxon>Eukaryota</taxon>
        <taxon>Metazoa</taxon>
        <taxon>Spiralia</taxon>
        <taxon>Lophotrochozoa</taxon>
        <taxon>Brachiopoda</taxon>
        <taxon>Linguliformea</taxon>
        <taxon>Lingulata</taxon>
        <taxon>Lingulida</taxon>
        <taxon>Linguloidea</taxon>
        <taxon>Lingulidae</taxon>
        <taxon>Lingula</taxon>
    </lineage>
</organism>
<dbReference type="Gene3D" id="3.40.140.10">
    <property type="entry name" value="Cytidine Deaminase, domain 2"/>
    <property type="match status" value="1"/>
</dbReference>
<dbReference type="FunCoup" id="A0A1S3INP4">
    <property type="interactions" value="1067"/>
</dbReference>
<dbReference type="RefSeq" id="XP_013399865.1">
    <property type="nucleotide sequence ID" value="XM_013544411.1"/>
</dbReference>
<dbReference type="GO" id="GO:0002100">
    <property type="term" value="P:tRNA wobble adenosine to inosine editing"/>
    <property type="evidence" value="ECO:0007669"/>
    <property type="project" value="InterPro"/>
</dbReference>
<dbReference type="PANTHER" id="PTHR11079:SF149">
    <property type="entry name" value="TRNA-SPECIFIC ADENOSINE DEAMINASE 2"/>
    <property type="match status" value="1"/>
</dbReference>
<evidence type="ECO:0000313" key="4">
    <source>
        <dbReference type="RefSeq" id="XP_013399865.1"/>
    </source>
</evidence>
<dbReference type="InParanoid" id="A0A1S3INP4"/>
<dbReference type="AlphaFoldDB" id="A0A1S3INP4"/>
<dbReference type="OrthoDB" id="408702at2759"/>
<accession>A0A1S3INP4</accession>